<protein>
    <submittedName>
        <fullName evidence="5">PPR repeat</fullName>
    </submittedName>
</protein>
<gene>
    <name evidence="5" type="ORF">MUK42_21489</name>
</gene>
<feature type="repeat" description="PPR" evidence="3">
    <location>
        <begin position="512"/>
        <end position="546"/>
    </location>
</feature>
<feature type="repeat" description="PPR" evidence="3">
    <location>
        <begin position="582"/>
        <end position="616"/>
    </location>
</feature>
<evidence type="ECO:0000256" key="2">
    <source>
        <dbReference type="ARBA" id="ARBA00022737"/>
    </source>
</evidence>
<name>A0A9E7K5V9_9LILI</name>
<dbReference type="SUPFAM" id="SSF48452">
    <property type="entry name" value="TPR-like"/>
    <property type="match status" value="1"/>
</dbReference>
<keyword evidence="6" id="KW-1185">Reference proteome</keyword>
<evidence type="ECO:0000256" key="3">
    <source>
        <dbReference type="PROSITE-ProRule" id="PRU00708"/>
    </source>
</evidence>
<feature type="repeat" description="PPR" evidence="3">
    <location>
        <begin position="547"/>
        <end position="581"/>
    </location>
</feature>
<dbReference type="NCBIfam" id="TIGR00756">
    <property type="entry name" value="PPR"/>
    <property type="match status" value="12"/>
</dbReference>
<reference evidence="5" key="1">
    <citation type="submission" date="2022-05" db="EMBL/GenBank/DDBJ databases">
        <title>The Musa troglodytarum L. genome provides insights into the mechanism of non-climacteric behaviour and enrichment of carotenoids.</title>
        <authorList>
            <person name="Wang J."/>
        </authorList>
    </citation>
    <scope>NUCLEOTIDE SEQUENCE</scope>
    <source>
        <tissue evidence="5">Leaf</tissue>
    </source>
</reference>
<evidence type="ECO:0000313" key="6">
    <source>
        <dbReference type="Proteomes" id="UP001055439"/>
    </source>
</evidence>
<feature type="repeat" description="PPR" evidence="3">
    <location>
        <begin position="652"/>
        <end position="686"/>
    </location>
</feature>
<accession>A0A9E7K5V9</accession>
<dbReference type="AlphaFoldDB" id="A0A9E7K5V9"/>
<dbReference type="Pfam" id="PF12854">
    <property type="entry name" value="PPR_1"/>
    <property type="match status" value="1"/>
</dbReference>
<organism evidence="5 6">
    <name type="scientific">Musa troglodytarum</name>
    <name type="common">fe'i banana</name>
    <dbReference type="NCBI Taxonomy" id="320322"/>
    <lineage>
        <taxon>Eukaryota</taxon>
        <taxon>Viridiplantae</taxon>
        <taxon>Streptophyta</taxon>
        <taxon>Embryophyta</taxon>
        <taxon>Tracheophyta</taxon>
        <taxon>Spermatophyta</taxon>
        <taxon>Magnoliopsida</taxon>
        <taxon>Liliopsida</taxon>
        <taxon>Zingiberales</taxon>
        <taxon>Musaceae</taxon>
        <taxon>Musa</taxon>
    </lineage>
</organism>
<dbReference type="InterPro" id="IPR002885">
    <property type="entry name" value="PPR_rpt"/>
</dbReference>
<feature type="repeat" description="PPR" evidence="3">
    <location>
        <begin position="407"/>
        <end position="441"/>
    </location>
</feature>
<dbReference type="InterPro" id="IPR011990">
    <property type="entry name" value="TPR-like_helical_dom_sf"/>
</dbReference>
<evidence type="ECO:0000256" key="1">
    <source>
        <dbReference type="ARBA" id="ARBA00007626"/>
    </source>
</evidence>
<dbReference type="Proteomes" id="UP001055439">
    <property type="component" value="Chromosome 5"/>
</dbReference>
<dbReference type="Gene3D" id="1.25.40.10">
    <property type="entry name" value="Tetratricopeptide repeat domain"/>
    <property type="match status" value="7"/>
</dbReference>
<feature type="repeat" description="PPR" evidence="3">
    <location>
        <begin position="617"/>
        <end position="651"/>
    </location>
</feature>
<sequence length="943" mass="107560">MRKTLDRAFKSRVLDQFHKRLDIGKVSPFDAEIAGCLASDAFCPKYRCKNVIFFSSVNHNATSNLDTSPLLGTSLEERCDFDDSKALDAGKHVNAKDIADVNYEPSGRHFGESDDPDEDVESDEEMEREDGNADVELGVLDLFDRSREDKENKKEPLEEARDESGHPMVRETCKLIELRHKWNRKLEGELRHLLRCLNSHQVIAVLRSQSDERIAVNFFYWADRQWRYRHAPLVYYTMLELLSKTKLCQSSRRVLRLMIRRRISRRPQDFAYLMVSYSRAGKLRSAMRVLNLMQKDGCAPDLCVCNTTIHVLIMAKRFEKALRFFDRMQRVGITPDVVTCNCLIKGFCDANRVGDAMKMIREMPLKGSLPDKISYYTVISFLCKEKRVGEVRDLLKEMKIKDNLIPDPVTYSTVIHVLSKHGHADEALEFFRESEEKGFRVDKVGYSAIVHAFCLDGRMEEAKEIVNEMLFKGCLPDVVTYSAVVNGFCRIGKIDQARKMLKHMYKNGFKPNTVTYTSLLNGLCRIGSSLEALEMLNKSEVEWWTPSVVTYSVVMHGLRREGKLKEACELVMQMLGNGFFPTTVEINLLIHALCRDGKPGDAKKFMEDCQSKGCTINVVNFTTVIHGFCQEGDLESAFSLLDDMYLSNRHPDVVTYTVIVDALGKKGKFEKATELVKKMLHRGFIPTPVTYRMVIHRYCEKGRVEDLLKLLEKMLVRQEFGTAYNQVIEKLCAFGKLDEAYKVLGKVLRTASKSDAHTCHILMESYMKKGLPLQSYKVACRMFHRNLIPDMKLCQKLSSNLIAEGHSDEGGRLLIKFVERGLTLPQHQYRNLPLDTVLAVWQESRNPSRITSLQSSPLQCKLRSAVHFFKVFSDDFSSKFKMQVHSFSADPSRASGSDPNPIVINPKLKDSCSRFLVRYGSGIEATLSEGPDTGSTPHLIELK</sequence>
<feature type="repeat" description="PPR" evidence="3">
    <location>
        <begin position="301"/>
        <end position="335"/>
    </location>
</feature>
<comment type="similarity">
    <text evidence="1">Belongs to the PPR family. P subfamily.</text>
</comment>
<feature type="repeat" description="PPR" evidence="3">
    <location>
        <begin position="336"/>
        <end position="370"/>
    </location>
</feature>
<evidence type="ECO:0000256" key="4">
    <source>
        <dbReference type="SAM" id="MobiDB-lite"/>
    </source>
</evidence>
<dbReference type="Pfam" id="PF01535">
    <property type="entry name" value="PPR"/>
    <property type="match status" value="5"/>
</dbReference>
<feature type="repeat" description="PPR" evidence="3">
    <location>
        <begin position="266"/>
        <end position="300"/>
    </location>
</feature>
<feature type="repeat" description="PPR" evidence="3">
    <location>
        <begin position="687"/>
        <end position="717"/>
    </location>
</feature>
<dbReference type="PANTHER" id="PTHR46128">
    <property type="entry name" value="MITOCHONDRIAL GROUP I INTRON SPLICING FACTOR CCM1"/>
    <property type="match status" value="1"/>
</dbReference>
<dbReference type="OrthoDB" id="185373at2759"/>
<feature type="compositionally biased region" description="Acidic residues" evidence="4">
    <location>
        <begin position="113"/>
        <end position="128"/>
    </location>
</feature>
<dbReference type="Pfam" id="PF13041">
    <property type="entry name" value="PPR_2"/>
    <property type="match status" value="4"/>
</dbReference>
<feature type="repeat" description="PPR" evidence="3">
    <location>
        <begin position="477"/>
        <end position="511"/>
    </location>
</feature>
<proteinExistence type="inferred from homology"/>
<dbReference type="PROSITE" id="PS51375">
    <property type="entry name" value="PPR"/>
    <property type="match status" value="12"/>
</dbReference>
<evidence type="ECO:0000313" key="5">
    <source>
        <dbReference type="EMBL" id="URE05092.1"/>
    </source>
</evidence>
<dbReference type="InterPro" id="IPR050872">
    <property type="entry name" value="PPR_P_subfamily"/>
</dbReference>
<dbReference type="PANTHER" id="PTHR46128:SF175">
    <property type="entry name" value="PENTACOTRIPEPTIDE-REPEAT REGION OF PRORP DOMAIN-CONTAINING PROTEIN"/>
    <property type="match status" value="1"/>
</dbReference>
<keyword evidence="2" id="KW-0677">Repeat</keyword>
<feature type="repeat" description="PPR" evidence="3">
    <location>
        <begin position="442"/>
        <end position="476"/>
    </location>
</feature>
<dbReference type="EMBL" id="CP097507">
    <property type="protein sequence ID" value="URE05092.1"/>
    <property type="molecule type" value="Genomic_DNA"/>
</dbReference>
<feature type="region of interest" description="Disordered" evidence="4">
    <location>
        <begin position="103"/>
        <end position="131"/>
    </location>
</feature>